<organism evidence="2 3">
    <name type="scientific">Colletotrichum kahawae</name>
    <name type="common">Coffee berry disease fungus</name>
    <dbReference type="NCBI Taxonomy" id="34407"/>
    <lineage>
        <taxon>Eukaryota</taxon>
        <taxon>Fungi</taxon>
        <taxon>Dikarya</taxon>
        <taxon>Ascomycota</taxon>
        <taxon>Pezizomycotina</taxon>
        <taxon>Sordariomycetes</taxon>
        <taxon>Hypocreomycetidae</taxon>
        <taxon>Glomerellales</taxon>
        <taxon>Glomerellaceae</taxon>
        <taxon>Colletotrichum</taxon>
        <taxon>Colletotrichum gloeosporioides species complex</taxon>
    </lineage>
</organism>
<protein>
    <submittedName>
        <fullName evidence="2">Uncharacterized protein</fullName>
    </submittedName>
</protein>
<gene>
    <name evidence="2" type="ORF">CKAH01_05068</name>
</gene>
<evidence type="ECO:0000256" key="1">
    <source>
        <dbReference type="SAM" id="MobiDB-lite"/>
    </source>
</evidence>
<comment type="caution">
    <text evidence="2">The sequence shown here is derived from an EMBL/GenBank/DDBJ whole genome shotgun (WGS) entry which is preliminary data.</text>
</comment>
<feature type="region of interest" description="Disordered" evidence="1">
    <location>
        <begin position="1"/>
        <end position="32"/>
    </location>
</feature>
<accession>A0AAE0D7G4</accession>
<evidence type="ECO:0000313" key="2">
    <source>
        <dbReference type="EMBL" id="KAK2763474.1"/>
    </source>
</evidence>
<dbReference type="Proteomes" id="UP001281614">
    <property type="component" value="Unassembled WGS sequence"/>
</dbReference>
<reference evidence="2" key="1">
    <citation type="submission" date="2023-02" db="EMBL/GenBank/DDBJ databases">
        <title>Colletotrichum kahawae CIFC_Que2 genome sequencing and assembly.</title>
        <authorList>
            <person name="Baroncelli R."/>
        </authorList>
    </citation>
    <scope>NUCLEOTIDE SEQUENCE</scope>
    <source>
        <strain evidence="2">CIFC_Que2</strain>
    </source>
</reference>
<proteinExistence type="predicted"/>
<name>A0AAE0D7G4_COLKA</name>
<dbReference type="AlphaFoldDB" id="A0AAE0D7G4"/>
<evidence type="ECO:0000313" key="3">
    <source>
        <dbReference type="Proteomes" id="UP001281614"/>
    </source>
</evidence>
<keyword evidence="3" id="KW-1185">Reference proteome</keyword>
<dbReference type="EMBL" id="VYYT01000146">
    <property type="protein sequence ID" value="KAK2763474.1"/>
    <property type="molecule type" value="Genomic_DNA"/>
</dbReference>
<sequence>MSPFLTVSAPTDVPRAPPWDPQLPEVPKTPSQFTITTPTKSADLQRYRSMWEGRRRGEEWDHVARTLVFTKAGKTIDNNNMKISILQQEVARLQALVDRYKPLRRAKVKPKPNERFVMIPQVMEAKRKAMEAAKREAARPVTLYINHLISEEDQVAQFASWCFEFRFEGLL</sequence>